<dbReference type="Gramene" id="TuG1812S0003406700.01.T01">
    <property type="protein sequence ID" value="TuG1812S0003406700.01.T01"/>
    <property type="gene ID" value="TuG1812S0003406700.01"/>
</dbReference>
<dbReference type="GO" id="GO:0015074">
    <property type="term" value="P:DNA integration"/>
    <property type="evidence" value="ECO:0007669"/>
    <property type="project" value="InterPro"/>
</dbReference>
<dbReference type="InterPro" id="IPR012337">
    <property type="entry name" value="RNaseH-like_sf"/>
</dbReference>
<dbReference type="Gene3D" id="2.40.50.40">
    <property type="match status" value="1"/>
</dbReference>
<dbReference type="SUPFAM" id="SSF53098">
    <property type="entry name" value="Ribonuclease H-like"/>
    <property type="match status" value="1"/>
</dbReference>
<dbReference type="InterPro" id="IPR016197">
    <property type="entry name" value="Chromo-like_dom_sf"/>
</dbReference>
<dbReference type="InterPro" id="IPR036397">
    <property type="entry name" value="RNaseH_sf"/>
</dbReference>
<dbReference type="PROSITE" id="PS50994">
    <property type="entry name" value="INTEGRASE"/>
    <property type="match status" value="1"/>
</dbReference>
<dbReference type="GO" id="GO:0003676">
    <property type="term" value="F:nucleic acid binding"/>
    <property type="evidence" value="ECO:0007669"/>
    <property type="project" value="InterPro"/>
</dbReference>
<feature type="domain" description="Integrase catalytic" evidence="2">
    <location>
        <begin position="1"/>
        <end position="148"/>
    </location>
</feature>
<feature type="domain" description="Chromo" evidence="1">
    <location>
        <begin position="291"/>
        <end position="327"/>
    </location>
</feature>
<reference evidence="4" key="1">
    <citation type="journal article" date="2013" name="Nature">
        <title>Draft genome of the wheat A-genome progenitor Triticum urartu.</title>
        <authorList>
            <person name="Ling H.Q."/>
            <person name="Zhao S."/>
            <person name="Liu D."/>
            <person name="Wang J."/>
            <person name="Sun H."/>
            <person name="Zhang C."/>
            <person name="Fan H."/>
            <person name="Li D."/>
            <person name="Dong L."/>
            <person name="Tao Y."/>
            <person name="Gao C."/>
            <person name="Wu H."/>
            <person name="Li Y."/>
            <person name="Cui Y."/>
            <person name="Guo X."/>
            <person name="Zheng S."/>
            <person name="Wang B."/>
            <person name="Yu K."/>
            <person name="Liang Q."/>
            <person name="Yang W."/>
            <person name="Lou X."/>
            <person name="Chen J."/>
            <person name="Feng M."/>
            <person name="Jian J."/>
            <person name="Zhang X."/>
            <person name="Luo G."/>
            <person name="Jiang Y."/>
            <person name="Liu J."/>
            <person name="Wang Z."/>
            <person name="Sha Y."/>
            <person name="Zhang B."/>
            <person name="Wu H."/>
            <person name="Tang D."/>
            <person name="Shen Q."/>
            <person name="Xue P."/>
            <person name="Zou S."/>
            <person name="Wang X."/>
            <person name="Liu X."/>
            <person name="Wang F."/>
            <person name="Yang Y."/>
            <person name="An X."/>
            <person name="Dong Z."/>
            <person name="Zhang K."/>
            <person name="Zhang X."/>
            <person name="Luo M.C."/>
            <person name="Dvorak J."/>
            <person name="Tong Y."/>
            <person name="Wang J."/>
            <person name="Yang H."/>
            <person name="Li Z."/>
            <person name="Wang D."/>
            <person name="Zhang A."/>
            <person name="Wang J."/>
        </authorList>
    </citation>
    <scope>NUCLEOTIDE SEQUENCE</scope>
    <source>
        <strain evidence="4">cv. G1812</strain>
    </source>
</reference>
<evidence type="ECO:0000313" key="4">
    <source>
        <dbReference type="Proteomes" id="UP000015106"/>
    </source>
</evidence>
<evidence type="ECO:0000313" key="3">
    <source>
        <dbReference type="EnsemblPlants" id="TuG1812S0003406700.01.T01"/>
    </source>
</evidence>
<evidence type="ECO:0000259" key="1">
    <source>
        <dbReference type="PROSITE" id="PS50013"/>
    </source>
</evidence>
<dbReference type="InterPro" id="IPR000953">
    <property type="entry name" value="Chromo/chromo_shadow_dom"/>
</dbReference>
<dbReference type="EnsemblPlants" id="TuG1812S0003406700.01.T01">
    <property type="protein sequence ID" value="TuG1812S0003406700.01.T01"/>
    <property type="gene ID" value="TuG1812S0003406700.01"/>
</dbReference>
<dbReference type="Gene3D" id="3.30.420.10">
    <property type="entry name" value="Ribonuclease H-like superfamily/Ribonuclease H"/>
    <property type="match status" value="1"/>
</dbReference>
<sequence length="362" mass="41661">MDFIERLPKVGGKLVILTVVDRFSKYAHFIALGHPYTAASVARLFDGIVRLHGFPALIISDRDPVFGHIWRDLFRMAGVKLRLSTAFHPQTDGQFEVVNKVIAMYLRCVTGDRPRAWVDWLSWAEYCYNTSFHSVLRATSFEVVYGRPPPPIVPVDPATARTEVAADLIRTRDEMLAEVRQRLLQAQQLAKHYYDNHHREAEYAVGDWVWLRLLHRSTQSLDLRAKRKLGPRYAGPFVILERIEQVAYRLQLPADARIHDVFHVGQLKPFRGEPPAGPPALPPTANGRLLPEPEQVLQAQLRRGVWFVLVQWAGLPEEEATWEERDDFRQHYPDFQLEDELFAQAGRDVMTSLAYNRRRPTG</sequence>
<evidence type="ECO:0008006" key="5">
    <source>
        <dbReference type="Google" id="ProtNLM"/>
    </source>
</evidence>
<accession>A0A8R7VIW9</accession>
<evidence type="ECO:0000259" key="2">
    <source>
        <dbReference type="PROSITE" id="PS50994"/>
    </source>
</evidence>
<dbReference type="InterPro" id="IPR001584">
    <property type="entry name" value="Integrase_cat-core"/>
</dbReference>
<dbReference type="PROSITE" id="PS50013">
    <property type="entry name" value="CHROMO_2"/>
    <property type="match status" value="1"/>
</dbReference>
<dbReference type="PANTHER" id="PTHR37984:SF5">
    <property type="entry name" value="PROTEIN NYNRIN-LIKE"/>
    <property type="match status" value="1"/>
</dbReference>
<dbReference type="SUPFAM" id="SSF54160">
    <property type="entry name" value="Chromo domain-like"/>
    <property type="match status" value="1"/>
</dbReference>
<name>A0A8R7VIW9_TRIUA</name>
<dbReference type="Pfam" id="PF24626">
    <property type="entry name" value="SH3_Tf2-1"/>
    <property type="match status" value="1"/>
</dbReference>
<keyword evidence="4" id="KW-1185">Reference proteome</keyword>
<organism evidence="3 4">
    <name type="scientific">Triticum urartu</name>
    <name type="common">Red wild einkorn</name>
    <name type="synonym">Crithodium urartu</name>
    <dbReference type="NCBI Taxonomy" id="4572"/>
    <lineage>
        <taxon>Eukaryota</taxon>
        <taxon>Viridiplantae</taxon>
        <taxon>Streptophyta</taxon>
        <taxon>Embryophyta</taxon>
        <taxon>Tracheophyta</taxon>
        <taxon>Spermatophyta</taxon>
        <taxon>Magnoliopsida</taxon>
        <taxon>Liliopsida</taxon>
        <taxon>Poales</taxon>
        <taxon>Poaceae</taxon>
        <taxon>BOP clade</taxon>
        <taxon>Pooideae</taxon>
        <taxon>Triticodae</taxon>
        <taxon>Triticeae</taxon>
        <taxon>Triticinae</taxon>
        <taxon>Triticum</taxon>
    </lineage>
</organism>
<dbReference type="PANTHER" id="PTHR37984">
    <property type="entry name" value="PROTEIN CBG26694"/>
    <property type="match status" value="1"/>
</dbReference>
<dbReference type="InterPro" id="IPR050951">
    <property type="entry name" value="Retrovirus_Pol_polyprotein"/>
</dbReference>
<dbReference type="AlphaFoldDB" id="A0A8R7VIW9"/>
<protein>
    <recommendedName>
        <fullName evidence="5">Transposon Ty3-I Gag-Pol polyprotein</fullName>
    </recommendedName>
</protein>
<proteinExistence type="predicted"/>
<dbReference type="Proteomes" id="UP000015106">
    <property type="component" value="Unassembled WGS sequence"/>
</dbReference>
<reference evidence="3" key="2">
    <citation type="submission" date="2022-06" db="UniProtKB">
        <authorList>
            <consortium name="EnsemblPlants"/>
        </authorList>
    </citation>
    <scope>IDENTIFICATION</scope>
</reference>
<dbReference type="InterPro" id="IPR056924">
    <property type="entry name" value="SH3_Tf2-1"/>
</dbReference>